<comment type="similarity">
    <text evidence="2 6">Belongs to the drug/metabolite transporter (DMT) superfamily. Plant drug/metabolite exporter (P-DME) (TC 2.A.7.4) family.</text>
</comment>
<feature type="transmembrane region" description="Helical" evidence="6">
    <location>
        <begin position="250"/>
        <end position="268"/>
    </location>
</feature>
<proteinExistence type="inferred from homology"/>
<keyword evidence="4 6" id="KW-1133">Transmembrane helix</keyword>
<name>A0A314LCJ0_NICAT</name>
<dbReference type="SUPFAM" id="SSF103481">
    <property type="entry name" value="Multidrug resistance efflux transporter EmrE"/>
    <property type="match status" value="1"/>
</dbReference>
<dbReference type="AlphaFoldDB" id="A0A314LCJ0"/>
<feature type="transmembrane region" description="Helical" evidence="6">
    <location>
        <begin position="128"/>
        <end position="148"/>
    </location>
</feature>
<evidence type="ECO:0000256" key="6">
    <source>
        <dbReference type="RuleBase" id="RU363077"/>
    </source>
</evidence>
<evidence type="ECO:0000256" key="5">
    <source>
        <dbReference type="ARBA" id="ARBA00023136"/>
    </source>
</evidence>
<evidence type="ECO:0000256" key="4">
    <source>
        <dbReference type="ARBA" id="ARBA00022989"/>
    </source>
</evidence>
<feature type="transmembrane region" description="Helical" evidence="6">
    <location>
        <begin position="187"/>
        <end position="212"/>
    </location>
</feature>
<dbReference type="Pfam" id="PF00892">
    <property type="entry name" value="EamA"/>
    <property type="match status" value="1"/>
</dbReference>
<keyword evidence="3 6" id="KW-0812">Transmembrane</keyword>
<organism evidence="8 9">
    <name type="scientific">Nicotiana attenuata</name>
    <name type="common">Coyote tobacco</name>
    <dbReference type="NCBI Taxonomy" id="49451"/>
    <lineage>
        <taxon>Eukaryota</taxon>
        <taxon>Viridiplantae</taxon>
        <taxon>Streptophyta</taxon>
        <taxon>Embryophyta</taxon>
        <taxon>Tracheophyta</taxon>
        <taxon>Spermatophyta</taxon>
        <taxon>Magnoliopsida</taxon>
        <taxon>eudicotyledons</taxon>
        <taxon>Gunneridae</taxon>
        <taxon>Pentapetalae</taxon>
        <taxon>asterids</taxon>
        <taxon>lamiids</taxon>
        <taxon>Solanales</taxon>
        <taxon>Solanaceae</taxon>
        <taxon>Nicotianoideae</taxon>
        <taxon>Nicotianeae</taxon>
        <taxon>Nicotiana</taxon>
    </lineage>
</organism>
<keyword evidence="9" id="KW-1185">Reference proteome</keyword>
<evidence type="ECO:0000259" key="7">
    <source>
        <dbReference type="Pfam" id="PF00892"/>
    </source>
</evidence>
<evidence type="ECO:0000256" key="1">
    <source>
        <dbReference type="ARBA" id="ARBA00004141"/>
    </source>
</evidence>
<dbReference type="InterPro" id="IPR030184">
    <property type="entry name" value="WAT1-related"/>
</dbReference>
<feature type="domain" description="EamA" evidence="7">
    <location>
        <begin position="130"/>
        <end position="268"/>
    </location>
</feature>
<evidence type="ECO:0000256" key="3">
    <source>
        <dbReference type="ARBA" id="ARBA00022692"/>
    </source>
</evidence>
<dbReference type="STRING" id="49451.A0A314LCJ0"/>
<dbReference type="InterPro" id="IPR000620">
    <property type="entry name" value="EamA_dom"/>
</dbReference>
<dbReference type="Proteomes" id="UP000187609">
    <property type="component" value="Unassembled WGS sequence"/>
</dbReference>
<dbReference type="InterPro" id="IPR037185">
    <property type="entry name" value="EmrE-like"/>
</dbReference>
<evidence type="ECO:0000313" key="8">
    <source>
        <dbReference type="EMBL" id="OIT38759.1"/>
    </source>
</evidence>
<dbReference type="PANTHER" id="PTHR31218">
    <property type="entry name" value="WAT1-RELATED PROTEIN"/>
    <property type="match status" value="1"/>
</dbReference>
<keyword evidence="5 6" id="KW-0472">Membrane</keyword>
<dbReference type="EMBL" id="MJEQ01000174">
    <property type="protein sequence ID" value="OIT38759.1"/>
    <property type="molecule type" value="Genomic_DNA"/>
</dbReference>
<feature type="transmembrane region" description="Helical" evidence="6">
    <location>
        <begin position="224"/>
        <end position="244"/>
    </location>
</feature>
<evidence type="ECO:0000313" key="9">
    <source>
        <dbReference type="Proteomes" id="UP000187609"/>
    </source>
</evidence>
<feature type="transmembrane region" description="Helical" evidence="6">
    <location>
        <begin position="160"/>
        <end position="181"/>
    </location>
</feature>
<feature type="transmembrane region" description="Helical" evidence="6">
    <location>
        <begin position="43"/>
        <end position="65"/>
    </location>
</feature>
<protein>
    <recommendedName>
        <fullName evidence="6">WAT1-related protein</fullName>
    </recommendedName>
</protein>
<comment type="caution">
    <text evidence="8">The sequence shown here is derived from an EMBL/GenBank/DDBJ whole genome shotgun (WGS) entry which is preliminary data.</text>
</comment>
<evidence type="ECO:0000256" key="2">
    <source>
        <dbReference type="ARBA" id="ARBA00007635"/>
    </source>
</evidence>
<dbReference type="GO" id="GO:0022857">
    <property type="term" value="F:transmembrane transporter activity"/>
    <property type="evidence" value="ECO:0007669"/>
    <property type="project" value="InterPro"/>
</dbReference>
<feature type="transmembrane region" description="Helical" evidence="6">
    <location>
        <begin position="86"/>
        <end position="108"/>
    </location>
</feature>
<comment type="subcellular location">
    <subcellularLocation>
        <location evidence="1 6">Membrane</location>
        <topology evidence="1 6">Multi-pass membrane protein</topology>
    </subcellularLocation>
</comment>
<reference evidence="8" key="1">
    <citation type="submission" date="2016-11" db="EMBL/GenBank/DDBJ databases">
        <title>The genome of Nicotiana attenuata.</title>
        <authorList>
            <person name="Xu S."/>
            <person name="Brockmoeller T."/>
            <person name="Gaquerel E."/>
            <person name="Navarro A."/>
            <person name="Kuhl H."/>
            <person name="Gase K."/>
            <person name="Ling Z."/>
            <person name="Zhou W."/>
            <person name="Kreitzer C."/>
            <person name="Stanke M."/>
            <person name="Tang H."/>
            <person name="Lyons E."/>
            <person name="Pandey P."/>
            <person name="Pandey S.P."/>
            <person name="Timmermann B."/>
            <person name="Baldwin I.T."/>
        </authorList>
    </citation>
    <scope>NUCLEOTIDE SEQUENCE [LARGE SCALE GENOMIC DNA]</scope>
    <source>
        <strain evidence="8">UT</strain>
    </source>
</reference>
<gene>
    <name evidence="8" type="ORF">A4A49_21014</name>
</gene>
<feature type="transmembrane region" description="Helical" evidence="6">
    <location>
        <begin position="16"/>
        <end position="37"/>
    </location>
</feature>
<accession>A0A314LCJ0</accession>
<dbReference type="GO" id="GO:0016020">
    <property type="term" value="C:membrane"/>
    <property type="evidence" value="ECO:0007669"/>
    <property type="project" value="UniProtKB-SubCell"/>
</dbReference>
<sequence>MEGKCSCRFYQRAKPYIAMISLQFGYAGMNIITKVSLNRGMSHYVLVVYRNAFATAVIAPFALILERKIRPKMMEKVDLKKFRCQAKVLGTIVTVAGAMLMTLYKGHVVNLLWSTNFSVPETNSDKDWVKGSILLIFATLVWASFFILQAITMRKYTAPLSLTALVCFIGTLQSIAVTFVMEHKPSVWTIGFDINLLAAAYAGIVSSSIAYYVQGVVMEKRGPVFVTAFSPLMMIIVAIMGSFILAEKVYIGGILGGMLIVAGLYSVLWGKYKEYKEKEIEEAIIPEAVKAVNGNKQMILLANIEEINDIEMQKNSEGKRIQAAPASVAISFPMPQPPMLAREAPKGLI</sequence>
<dbReference type="Gramene" id="OIT38759">
    <property type="protein sequence ID" value="OIT38759"/>
    <property type="gene ID" value="A4A49_21014"/>
</dbReference>